<reference evidence="1 2" key="1">
    <citation type="submission" date="2020-07" db="EMBL/GenBank/DDBJ databases">
        <title>Taxonomic proposal: Crassvirales, a new order of highly abundant and diverse bacterial viruses.</title>
        <authorList>
            <person name="Shkoporov A.N."/>
            <person name="Stockdale S.R."/>
            <person name="Guerin E."/>
            <person name="Ross R.P."/>
            <person name="Hill C."/>
        </authorList>
    </citation>
    <scope>NUCLEOTIDE SEQUENCE [LARGE SCALE GENOMIC DNA]</scope>
</reference>
<accession>A0A7M1RWH6</accession>
<dbReference type="RefSeq" id="YP_010110632.1">
    <property type="nucleotide sequence ID" value="NC_055873.1"/>
</dbReference>
<dbReference type="Proteomes" id="UP000594063">
    <property type="component" value="Segment"/>
</dbReference>
<protein>
    <submittedName>
        <fullName evidence="1">Uncharacterized protein</fullName>
    </submittedName>
</protein>
<sequence length="113" mass="13137">MVYNLKYNNLLSSTDGSIENIQNSFEKYDIIDYYYILPEAGELHYNGQKYEITEPSILFKMYTTEKDKDSEIVIVPCASAVNRIVELKEMRNNYMKSRDCGNCEKVCCDCCPN</sequence>
<dbReference type="EMBL" id="MT774380">
    <property type="protein sequence ID" value="QOR58474.1"/>
    <property type="molecule type" value="Genomic_DNA"/>
</dbReference>
<proteinExistence type="predicted"/>
<evidence type="ECO:0000313" key="1">
    <source>
        <dbReference type="EMBL" id="QOR58474.1"/>
    </source>
</evidence>
<organism evidence="1 2">
    <name type="scientific">uncultured phage cr1_1</name>
    <dbReference type="NCBI Taxonomy" id="2772064"/>
    <lineage>
        <taxon>Viruses</taxon>
        <taxon>Duplodnaviria</taxon>
        <taxon>Heunggongvirae</taxon>
        <taxon>Uroviricota</taxon>
        <taxon>Caudoviricetes</taxon>
        <taxon>Crassvirales</taxon>
        <taxon>Suoliviridae</taxon>
        <taxon>Boorivirinae</taxon>
        <taxon>Culoivirus</taxon>
        <taxon>Culoivirus americanus</taxon>
    </lineage>
</organism>
<name>A0A7M1RWH6_9CAUD</name>
<dbReference type="KEGG" id="vg:65128948"/>
<keyword evidence="2" id="KW-1185">Reference proteome</keyword>
<evidence type="ECO:0000313" key="2">
    <source>
        <dbReference type="Proteomes" id="UP000594063"/>
    </source>
</evidence>
<dbReference type="GeneID" id="65128948"/>